<protein>
    <submittedName>
        <fullName evidence="8">MtaA/CmuA family methyltransferase</fullName>
        <ecNumber evidence="8">2.1.1.-</ecNumber>
    </submittedName>
</protein>
<evidence type="ECO:0000256" key="2">
    <source>
        <dbReference type="ARBA" id="ARBA00022603"/>
    </source>
</evidence>
<dbReference type="EC" id="2.1.1.-" evidence="8"/>
<dbReference type="PANTHER" id="PTHR47099">
    <property type="entry name" value="METHYLCOBAMIDE:COM METHYLTRANSFERASE MTBA"/>
    <property type="match status" value="1"/>
</dbReference>
<evidence type="ECO:0000256" key="3">
    <source>
        <dbReference type="ARBA" id="ARBA00022679"/>
    </source>
</evidence>
<evidence type="ECO:0000256" key="4">
    <source>
        <dbReference type="ARBA" id="ARBA00022723"/>
    </source>
</evidence>
<comment type="caution">
    <text evidence="8">The sequence shown here is derived from an EMBL/GenBank/DDBJ whole genome shotgun (WGS) entry which is preliminary data.</text>
</comment>
<feature type="domain" description="Uroporphyrinogen decarboxylase (URO-D)" evidence="7">
    <location>
        <begin position="3"/>
        <end position="338"/>
    </location>
</feature>
<dbReference type="EMBL" id="JASKYM010000004">
    <property type="protein sequence ID" value="MDK2563875.1"/>
    <property type="molecule type" value="Genomic_DNA"/>
</dbReference>
<dbReference type="InterPro" id="IPR052024">
    <property type="entry name" value="Methanogen_methyltrans"/>
</dbReference>
<gene>
    <name evidence="8" type="ORF">QOZ84_09965</name>
</gene>
<organism evidence="8 9">
    <name type="scientific">Romboutsia sedimentorum</name>
    <dbReference type="NCBI Taxonomy" id="1368474"/>
    <lineage>
        <taxon>Bacteria</taxon>
        <taxon>Bacillati</taxon>
        <taxon>Bacillota</taxon>
        <taxon>Clostridia</taxon>
        <taxon>Peptostreptococcales</taxon>
        <taxon>Peptostreptococcaceae</taxon>
        <taxon>Romboutsia</taxon>
    </lineage>
</organism>
<dbReference type="InterPro" id="IPR000257">
    <property type="entry name" value="Uroporphyrinogen_deCOase"/>
</dbReference>
<comment type="cofactor">
    <cofactor evidence="1">
        <name>Zn(2+)</name>
        <dbReference type="ChEBI" id="CHEBI:29105"/>
    </cofactor>
</comment>
<evidence type="ECO:0000313" key="8">
    <source>
        <dbReference type="EMBL" id="MDK2563875.1"/>
    </source>
</evidence>
<dbReference type="GO" id="GO:0032259">
    <property type="term" value="P:methylation"/>
    <property type="evidence" value="ECO:0007669"/>
    <property type="project" value="UniProtKB-KW"/>
</dbReference>
<reference evidence="8 9" key="1">
    <citation type="submission" date="2023-05" db="EMBL/GenBank/DDBJ databases">
        <title>Rombocin, a short stable natural nisin variant, displays selective antimicrobial activity against Listeria monocytogenes and employs dual mode of action to kill target bacterial strains.</title>
        <authorList>
            <person name="Wambui J."/>
            <person name="Stephan R."/>
            <person name="Kuipers O.P."/>
        </authorList>
    </citation>
    <scope>NUCLEOTIDE SEQUENCE [LARGE SCALE GENOMIC DNA]</scope>
    <source>
        <strain evidence="8 9">RC002</strain>
    </source>
</reference>
<evidence type="ECO:0000313" key="9">
    <source>
        <dbReference type="Proteomes" id="UP001301012"/>
    </source>
</evidence>
<dbReference type="GO" id="GO:0008168">
    <property type="term" value="F:methyltransferase activity"/>
    <property type="evidence" value="ECO:0007669"/>
    <property type="project" value="UniProtKB-KW"/>
</dbReference>
<dbReference type="SUPFAM" id="SSF51726">
    <property type="entry name" value="UROD/MetE-like"/>
    <property type="match status" value="1"/>
</dbReference>
<dbReference type="Pfam" id="PF01208">
    <property type="entry name" value="URO-D"/>
    <property type="match status" value="1"/>
</dbReference>
<keyword evidence="9" id="KW-1185">Reference proteome</keyword>
<proteinExistence type="predicted"/>
<keyword evidence="6" id="KW-0484">Methanogenesis</keyword>
<sequence length="340" mass="37483">MMTPKERLYKVLRGEAVDRKPCICPGGMMNMIVEDVMDIEGVFWPMAHSDSNMMADLTIGMYKNNGFENFGVPFCMTVEAESMGAGVYMGTKITEPRVIKYSIESVVSWRELKKIDVNEGRAKVVIDAIKILKEKNDDVPIIANLTGPVSLASSLMEPMTYYKELRKKKEQAHEFMEFVTENLIIFGKAQLEAGADILTISDPSGTGEILGAKTFSEFATPYLNKIIDELKAYAKGGTIIHICGKLKSIYNELNDLHSDAVSFDSITNAKQVIENVSGKVIMGNVSTFAIENSSKESLKNISNECLKSGVDILSPACGIGVRSKLDNIKVLVECAKQYKS</sequence>
<dbReference type="PANTHER" id="PTHR47099:SF1">
    <property type="entry name" value="METHYLCOBAMIDE:COM METHYLTRANSFERASE MTBA"/>
    <property type="match status" value="1"/>
</dbReference>
<name>A0ABT7EEG7_9FIRM</name>
<dbReference type="Proteomes" id="UP001301012">
    <property type="component" value="Unassembled WGS sequence"/>
</dbReference>
<dbReference type="Gene3D" id="3.20.20.210">
    <property type="match status" value="1"/>
</dbReference>
<dbReference type="NCBIfam" id="NF004889">
    <property type="entry name" value="PRK06252.1"/>
    <property type="match status" value="1"/>
</dbReference>
<accession>A0ABT7EEG7</accession>
<keyword evidence="5" id="KW-0862">Zinc</keyword>
<dbReference type="InterPro" id="IPR038071">
    <property type="entry name" value="UROD/MetE-like_sf"/>
</dbReference>
<keyword evidence="3 8" id="KW-0808">Transferase</keyword>
<keyword evidence="2 8" id="KW-0489">Methyltransferase</keyword>
<keyword evidence="4" id="KW-0479">Metal-binding</keyword>
<evidence type="ECO:0000256" key="1">
    <source>
        <dbReference type="ARBA" id="ARBA00001947"/>
    </source>
</evidence>
<dbReference type="InterPro" id="IPR006360">
    <property type="entry name" value="Mtase_MtaA_CmuA"/>
</dbReference>
<dbReference type="NCBIfam" id="TIGR01463">
    <property type="entry name" value="mtaA_cmuA"/>
    <property type="match status" value="1"/>
</dbReference>
<evidence type="ECO:0000259" key="7">
    <source>
        <dbReference type="Pfam" id="PF01208"/>
    </source>
</evidence>
<evidence type="ECO:0000256" key="6">
    <source>
        <dbReference type="ARBA" id="ARBA00022994"/>
    </source>
</evidence>
<evidence type="ECO:0000256" key="5">
    <source>
        <dbReference type="ARBA" id="ARBA00022833"/>
    </source>
</evidence>